<gene>
    <name evidence="3" type="ORF">SAMN05444168_1367</name>
</gene>
<evidence type="ECO:0008006" key="5">
    <source>
        <dbReference type="Google" id="ProtNLM"/>
    </source>
</evidence>
<feature type="region of interest" description="Disordered" evidence="1">
    <location>
        <begin position="63"/>
        <end position="86"/>
    </location>
</feature>
<organism evidence="3 4">
    <name type="scientific">Paraburkholderia phenazinium</name>
    <dbReference type="NCBI Taxonomy" id="60549"/>
    <lineage>
        <taxon>Bacteria</taxon>
        <taxon>Pseudomonadati</taxon>
        <taxon>Pseudomonadota</taxon>
        <taxon>Betaproteobacteria</taxon>
        <taxon>Burkholderiales</taxon>
        <taxon>Burkholderiaceae</taxon>
        <taxon>Paraburkholderia</taxon>
    </lineage>
</organism>
<evidence type="ECO:0000256" key="2">
    <source>
        <dbReference type="SAM" id="SignalP"/>
    </source>
</evidence>
<feature type="chain" id="PRO_5012771498" description="BIG2 domain-containing protein" evidence="2">
    <location>
        <begin position="29"/>
        <end position="302"/>
    </location>
</feature>
<feature type="signal peptide" evidence="2">
    <location>
        <begin position="1"/>
        <end position="28"/>
    </location>
</feature>
<evidence type="ECO:0000313" key="3">
    <source>
        <dbReference type="EMBL" id="SIN91719.1"/>
    </source>
</evidence>
<evidence type="ECO:0000313" key="4">
    <source>
        <dbReference type="Proteomes" id="UP000184693"/>
    </source>
</evidence>
<dbReference type="AlphaFoldDB" id="A0A1N6F8Z3"/>
<evidence type="ECO:0000256" key="1">
    <source>
        <dbReference type="SAM" id="MobiDB-lite"/>
    </source>
</evidence>
<protein>
    <recommendedName>
        <fullName evidence="5">BIG2 domain-containing protein</fullName>
    </recommendedName>
</protein>
<dbReference type="Proteomes" id="UP000184693">
    <property type="component" value="Unassembled WGS sequence"/>
</dbReference>
<feature type="compositionally biased region" description="Polar residues" evidence="1">
    <location>
        <begin position="69"/>
        <end position="86"/>
    </location>
</feature>
<sequence length="302" mass="30056">MLAWIKQTDMKNKPLLALSLVASLVLTACGGGGGSGSSTTPAATSASSPSAASAPVASAPVAASTPTVNGETLPSLTSPQAGSTAATGNGLQGIWTANASGDKTTAFIDAQNNISYLSTVLTLPVSQFFGVISPTSTTWTLTSGVQFLQPFFYATTSGSGTFTANQAFSGSFVANSSTVNLSWTYDPANALAVTQASVVGTWAETNSSITVDSSGAVTGTLSSCPVTGTLLLTSAGSSQNLYSLSLTTGTAAACATPGKTLSGNAAIVFLPISGSTLYARSILYVIHSSDNSAVAYGQVSPQ</sequence>
<dbReference type="EMBL" id="FSRM01000001">
    <property type="protein sequence ID" value="SIN91719.1"/>
    <property type="molecule type" value="Genomic_DNA"/>
</dbReference>
<reference evidence="3 4" key="1">
    <citation type="submission" date="2016-11" db="EMBL/GenBank/DDBJ databases">
        <authorList>
            <person name="Jaros S."/>
            <person name="Januszkiewicz K."/>
            <person name="Wedrychowicz H."/>
        </authorList>
    </citation>
    <scope>NUCLEOTIDE SEQUENCE [LARGE SCALE GENOMIC DNA]</scope>
    <source>
        <strain evidence="3 4">GAS86</strain>
    </source>
</reference>
<proteinExistence type="predicted"/>
<keyword evidence="2" id="KW-0732">Signal</keyword>
<name>A0A1N6F8Z3_9BURK</name>
<dbReference type="PROSITE" id="PS51257">
    <property type="entry name" value="PROKAR_LIPOPROTEIN"/>
    <property type="match status" value="1"/>
</dbReference>
<accession>A0A1N6F8Z3</accession>